<feature type="binding site" evidence="7">
    <location>
        <position position="108"/>
    </location>
    <ligand>
        <name>substrate</name>
    </ligand>
</feature>
<dbReference type="Pfam" id="PF00576">
    <property type="entry name" value="Transthyretin"/>
    <property type="match status" value="1"/>
</dbReference>
<evidence type="ECO:0000313" key="10">
    <source>
        <dbReference type="EMBL" id="KAA1422191.1"/>
    </source>
</evidence>
<dbReference type="GO" id="GO:0006144">
    <property type="term" value="P:purine nucleobase metabolic process"/>
    <property type="evidence" value="ECO:0007669"/>
    <property type="project" value="UniProtKB-KW"/>
</dbReference>
<dbReference type="RefSeq" id="WP_149770148.1">
    <property type="nucleotide sequence ID" value="NZ_VDFQ02000004.1"/>
</dbReference>
<keyword evidence="5 8" id="KW-0659">Purine metabolism</keyword>
<evidence type="ECO:0000256" key="4">
    <source>
        <dbReference type="ARBA" id="ARBA00011881"/>
    </source>
</evidence>
<dbReference type="Gene3D" id="2.60.40.180">
    <property type="entry name" value="Transthyretin/hydroxyisourate hydrolase domain"/>
    <property type="match status" value="1"/>
</dbReference>
<dbReference type="OrthoDB" id="9792386at2"/>
<dbReference type="PRINTS" id="PR00189">
    <property type="entry name" value="TRNSTHYRETIN"/>
</dbReference>
<evidence type="ECO:0000256" key="3">
    <source>
        <dbReference type="ARBA" id="ARBA00009850"/>
    </source>
</evidence>
<comment type="catalytic activity">
    <reaction evidence="1 8">
        <text>5-hydroxyisourate + H2O = 5-hydroxy-2-oxo-4-ureido-2,5-dihydro-1H-imidazole-5-carboxylate + H(+)</text>
        <dbReference type="Rhea" id="RHEA:23736"/>
        <dbReference type="ChEBI" id="CHEBI:15377"/>
        <dbReference type="ChEBI" id="CHEBI:15378"/>
        <dbReference type="ChEBI" id="CHEBI:18072"/>
        <dbReference type="ChEBI" id="CHEBI:58639"/>
        <dbReference type="EC" id="3.5.2.17"/>
    </reaction>
</comment>
<evidence type="ECO:0000256" key="5">
    <source>
        <dbReference type="ARBA" id="ARBA00022631"/>
    </source>
</evidence>
<dbReference type="PANTHER" id="PTHR10395">
    <property type="entry name" value="URICASE AND TRANSTHYRETIN-RELATED"/>
    <property type="match status" value="1"/>
</dbReference>
<keyword evidence="6 8" id="KW-0378">Hydrolase</keyword>
<name>A0A5Q6RVW7_9ACTN</name>
<feature type="binding site" evidence="7">
    <location>
        <position position="8"/>
    </location>
    <ligand>
        <name>substrate</name>
    </ligand>
</feature>
<dbReference type="InterPro" id="IPR023418">
    <property type="entry name" value="Thyroxine_BS"/>
</dbReference>
<accession>A0A5Q6RVW7</accession>
<feature type="binding site" evidence="7">
    <location>
        <position position="46"/>
    </location>
    <ligand>
        <name>substrate</name>
    </ligand>
</feature>
<evidence type="ECO:0000313" key="11">
    <source>
        <dbReference type="Proteomes" id="UP000307768"/>
    </source>
</evidence>
<evidence type="ECO:0000256" key="2">
    <source>
        <dbReference type="ARBA" id="ARBA00002704"/>
    </source>
</evidence>
<evidence type="ECO:0000256" key="7">
    <source>
        <dbReference type="PIRSR" id="PIRSR600895-51"/>
    </source>
</evidence>
<dbReference type="InterPro" id="IPR023416">
    <property type="entry name" value="Transthyretin/HIU_hydrolase_d"/>
</dbReference>
<dbReference type="SUPFAM" id="SSF49472">
    <property type="entry name" value="Transthyretin (synonym: prealbumin)"/>
    <property type="match status" value="1"/>
</dbReference>
<dbReference type="InterPro" id="IPR014306">
    <property type="entry name" value="Hydroxyisourate_hydrolase"/>
</dbReference>
<sequence length="111" mass="11921">MTSHVTTHVLDTSLGLPAAGIAVTLSHVDDRAVEPMAVGTTDTDGRITDLGPRHIPAGTYRLTFDTDAYFARDDRATFYPAVEVTFTIDGAAHVHVPLLLSPYGFSTYRGS</sequence>
<evidence type="ECO:0000256" key="6">
    <source>
        <dbReference type="ARBA" id="ARBA00022801"/>
    </source>
</evidence>
<evidence type="ECO:0000256" key="1">
    <source>
        <dbReference type="ARBA" id="ARBA00001043"/>
    </source>
</evidence>
<dbReference type="InterPro" id="IPR036817">
    <property type="entry name" value="Transthyretin/HIU_hydrolase_sf"/>
</dbReference>
<comment type="caution">
    <text evidence="10">The sequence shown here is derived from an EMBL/GenBank/DDBJ whole genome shotgun (WGS) entry which is preliminary data.</text>
</comment>
<organism evidence="10 11">
    <name type="scientific">Mumia zhuanghuii</name>
    <dbReference type="NCBI Taxonomy" id="2585211"/>
    <lineage>
        <taxon>Bacteria</taxon>
        <taxon>Bacillati</taxon>
        <taxon>Actinomycetota</taxon>
        <taxon>Actinomycetes</taxon>
        <taxon>Propionibacteriales</taxon>
        <taxon>Nocardioidaceae</taxon>
        <taxon>Mumia</taxon>
    </lineage>
</organism>
<dbReference type="GO" id="GO:0033971">
    <property type="term" value="F:hydroxyisourate hydrolase activity"/>
    <property type="evidence" value="ECO:0007669"/>
    <property type="project" value="UniProtKB-EC"/>
</dbReference>
<gene>
    <name evidence="10" type="primary">uraH</name>
    <name evidence="10" type="ORF">FE697_013510</name>
</gene>
<dbReference type="EC" id="3.5.2.17" evidence="8"/>
<feature type="domain" description="Transthyretin/hydroxyisourate hydrolase" evidence="9">
    <location>
        <begin position="5"/>
        <end position="110"/>
    </location>
</feature>
<dbReference type="InterPro" id="IPR000895">
    <property type="entry name" value="Transthyretin/HIU_hydrolase"/>
</dbReference>
<protein>
    <recommendedName>
        <fullName evidence="8">5-hydroxyisourate hydrolase</fullName>
        <shortName evidence="8">HIU hydrolase</shortName>
        <shortName evidence="8">HIUHase</shortName>
        <ecNumber evidence="8">3.5.2.17</ecNumber>
    </recommendedName>
</protein>
<dbReference type="NCBIfam" id="TIGR02962">
    <property type="entry name" value="hdxy_isourate"/>
    <property type="match status" value="1"/>
</dbReference>
<evidence type="ECO:0000256" key="8">
    <source>
        <dbReference type="RuleBase" id="RU361270"/>
    </source>
</evidence>
<dbReference type="PANTHER" id="PTHR10395:SF7">
    <property type="entry name" value="5-HYDROXYISOURATE HYDROLASE"/>
    <property type="match status" value="1"/>
</dbReference>
<reference evidence="10 11" key="1">
    <citation type="submission" date="2019-09" db="EMBL/GenBank/DDBJ databases">
        <title>Mumia zhuanghuii sp. nov. isolated from the intestinal contents of plateau pika (Ochotona curzoniae) in the Qinghai-Tibet plateau of China.</title>
        <authorList>
            <person name="Tian Z."/>
        </authorList>
    </citation>
    <scope>NUCLEOTIDE SEQUENCE [LARGE SCALE GENOMIC DNA]</scope>
    <source>
        <strain evidence="11">350</strain>
    </source>
</reference>
<dbReference type="AlphaFoldDB" id="A0A5Q6RVW7"/>
<evidence type="ECO:0000259" key="9">
    <source>
        <dbReference type="Pfam" id="PF00576"/>
    </source>
</evidence>
<dbReference type="EMBL" id="VDFQ02000004">
    <property type="protein sequence ID" value="KAA1422191.1"/>
    <property type="molecule type" value="Genomic_DNA"/>
</dbReference>
<comment type="subunit">
    <text evidence="4 8">Homotetramer.</text>
</comment>
<comment type="function">
    <text evidence="2">Catalyzes the hydrolysis of 5-hydroxyisourate (HIU) to 2-oxo-4-hydroxy-4-carboxy-5-ureidoimidazoline (OHCU).</text>
</comment>
<dbReference type="PROSITE" id="PS00768">
    <property type="entry name" value="TRANSTHYRETIN_1"/>
    <property type="match status" value="1"/>
</dbReference>
<dbReference type="Proteomes" id="UP000307768">
    <property type="component" value="Unassembled WGS sequence"/>
</dbReference>
<proteinExistence type="inferred from homology"/>
<dbReference type="CDD" id="cd05822">
    <property type="entry name" value="TLP_HIUase"/>
    <property type="match status" value="1"/>
</dbReference>
<comment type="similarity">
    <text evidence="3 8">Belongs to the transthyretin family. 5-hydroxyisourate hydrolase subfamily.</text>
</comment>